<evidence type="ECO:0000313" key="2">
    <source>
        <dbReference type="Proteomes" id="UP001204524"/>
    </source>
</evidence>
<proteinExistence type="predicted"/>
<name>A0ABT1KTG1_9ACTN</name>
<evidence type="ECO:0000313" key="1">
    <source>
        <dbReference type="EMBL" id="MCP3420338.1"/>
    </source>
</evidence>
<protein>
    <submittedName>
        <fullName evidence="1">Uncharacterized protein</fullName>
    </submittedName>
</protein>
<dbReference type="RefSeq" id="WP_254179582.1">
    <property type="nucleotide sequence ID" value="NZ_JANARS010000001.1"/>
</dbReference>
<sequence length="188" mass="20929">MISSGRWFFDDRTSVEVAFYKMRVKRIKSYVDERESTCEEALNGRNAGASRLASGRCVVFSLGAVGGRAEPSPMTFSHTDPIHTDAAADRDRIAELVESMREDLAIPRDPWDSTLDVWFSLRGPLINATSVDDQDVVDAVVVAALRTFELNWVGRATDALRANAIDWLEATATAVGVWANWCRAMDEW</sequence>
<keyword evidence="2" id="KW-1185">Reference proteome</keyword>
<comment type="caution">
    <text evidence="1">The sequence shown here is derived from an EMBL/GenBank/DDBJ whole genome shotgun (WGS) entry which is preliminary data.</text>
</comment>
<organism evidence="1 2">
    <name type="scientific">Nocardioides pinisoli</name>
    <dbReference type="NCBI Taxonomy" id="2950279"/>
    <lineage>
        <taxon>Bacteria</taxon>
        <taxon>Bacillati</taxon>
        <taxon>Actinomycetota</taxon>
        <taxon>Actinomycetes</taxon>
        <taxon>Propionibacteriales</taxon>
        <taxon>Nocardioidaceae</taxon>
        <taxon>Nocardioides</taxon>
    </lineage>
</organism>
<dbReference type="EMBL" id="JANARS010000001">
    <property type="protein sequence ID" value="MCP3420338.1"/>
    <property type="molecule type" value="Genomic_DNA"/>
</dbReference>
<reference evidence="1 2" key="1">
    <citation type="submission" date="2022-06" db="EMBL/GenBank/DDBJ databases">
        <authorList>
            <person name="So Y."/>
        </authorList>
    </citation>
    <scope>NUCLEOTIDE SEQUENCE [LARGE SCALE GENOMIC DNA]</scope>
    <source>
        <strain evidence="1 2">STR3</strain>
    </source>
</reference>
<dbReference type="Proteomes" id="UP001204524">
    <property type="component" value="Unassembled WGS sequence"/>
</dbReference>
<accession>A0ABT1KTG1</accession>
<gene>
    <name evidence="1" type="ORF">NCI01_00875</name>
</gene>